<dbReference type="PANTHER" id="PTHR13454">
    <property type="entry name" value="PROTEIN MCM10 HOMOLOG"/>
    <property type="match status" value="1"/>
</dbReference>
<keyword evidence="11" id="KW-1185">Reference proteome</keyword>
<dbReference type="InterPro" id="IPR015408">
    <property type="entry name" value="Znf_Mcm10/DnaG"/>
</dbReference>
<dbReference type="Pfam" id="PF09329">
    <property type="entry name" value="zf-primase"/>
    <property type="match status" value="1"/>
</dbReference>
<comment type="similarity">
    <text evidence="2">Belongs to the MCM10 family.</text>
</comment>
<dbReference type="InterPro" id="IPR012340">
    <property type="entry name" value="NA-bd_OB-fold"/>
</dbReference>
<evidence type="ECO:0000313" key="10">
    <source>
        <dbReference type="EnsemblMetazoa" id="PPA24141.1"/>
    </source>
</evidence>
<comment type="subcellular location">
    <subcellularLocation>
        <location evidence="1">Nucleus</location>
    </subcellularLocation>
</comment>
<organism evidence="10 11">
    <name type="scientific">Pristionchus pacificus</name>
    <name type="common">Parasitic nematode worm</name>
    <dbReference type="NCBI Taxonomy" id="54126"/>
    <lineage>
        <taxon>Eukaryota</taxon>
        <taxon>Metazoa</taxon>
        <taxon>Ecdysozoa</taxon>
        <taxon>Nematoda</taxon>
        <taxon>Chromadorea</taxon>
        <taxon>Rhabditida</taxon>
        <taxon>Rhabditina</taxon>
        <taxon>Diplogasteromorpha</taxon>
        <taxon>Diplogasteroidea</taxon>
        <taxon>Neodiplogasteridae</taxon>
        <taxon>Pristionchus</taxon>
    </lineage>
</organism>
<reference evidence="11" key="1">
    <citation type="journal article" date="2008" name="Nat. Genet.">
        <title>The Pristionchus pacificus genome provides a unique perspective on nematode lifestyle and parasitism.</title>
        <authorList>
            <person name="Dieterich C."/>
            <person name="Clifton S.W."/>
            <person name="Schuster L.N."/>
            <person name="Chinwalla A."/>
            <person name="Delehaunty K."/>
            <person name="Dinkelacker I."/>
            <person name="Fulton L."/>
            <person name="Fulton R."/>
            <person name="Godfrey J."/>
            <person name="Minx P."/>
            <person name="Mitreva M."/>
            <person name="Roeseler W."/>
            <person name="Tian H."/>
            <person name="Witte H."/>
            <person name="Yang S.P."/>
            <person name="Wilson R.K."/>
            <person name="Sommer R.J."/>
        </authorList>
    </citation>
    <scope>NUCLEOTIDE SEQUENCE [LARGE SCALE GENOMIC DNA]</scope>
    <source>
        <strain evidence="11">PS312</strain>
    </source>
</reference>
<evidence type="ECO:0000256" key="3">
    <source>
        <dbReference type="ARBA" id="ARBA00022705"/>
    </source>
</evidence>
<dbReference type="GO" id="GO:0003697">
    <property type="term" value="F:single-stranded DNA binding"/>
    <property type="evidence" value="ECO:0000318"/>
    <property type="project" value="GO_Central"/>
</dbReference>
<sequence length="357" mass="39633">MDDFLDDLLRDSDDEDLPTAVKVPQPKLINTKIRLCSPNKNAVQSSCLGVVKHVKEDLKNVMSDPFFGIRFKSGVVDLSALEMLCKDIERVPLLSKVRPSQSTWLSVGVIVEKSVTLKSSNGNEYMIWKVHDLKNCDDKPLKMLLFGEAVKEHWKLQKGSVILIMSPQVMLDDKTSESIFKLSKSSSIIYIGSSVDLGKCKGKKQDGSECRAFVNEAKCEMCVYHAASEVRKLAARRGTFSQSILIPKKNGVVIKNNANLLSQSKPKIFASHSYISKNKEEMIKKEKETLNSIVNAKTTLSLGARCLASITTGSDVLQNISGDDAISFKQFLNSKHVDTERRVNGRTVKEEDAVVCC</sequence>
<name>A0A2A6BZ27_PRIPA</name>
<dbReference type="EnsemblMetazoa" id="PPA24141.1">
    <property type="protein sequence ID" value="PPA24141.1"/>
    <property type="gene ID" value="WBGene00113695"/>
</dbReference>
<evidence type="ECO:0000256" key="6">
    <source>
        <dbReference type="ARBA" id="ARBA00022833"/>
    </source>
</evidence>
<dbReference type="GO" id="GO:0043596">
    <property type="term" value="C:nuclear replication fork"/>
    <property type="evidence" value="ECO:0000318"/>
    <property type="project" value="GO_Central"/>
</dbReference>
<evidence type="ECO:0000256" key="4">
    <source>
        <dbReference type="ARBA" id="ARBA00022723"/>
    </source>
</evidence>
<evidence type="ECO:0000259" key="9">
    <source>
        <dbReference type="Pfam" id="PF22379"/>
    </source>
</evidence>
<keyword evidence="3" id="KW-0235">DNA replication</keyword>
<accession>A0A8R1UF71</accession>
<dbReference type="GO" id="GO:0003688">
    <property type="term" value="F:DNA replication origin binding"/>
    <property type="evidence" value="ECO:0000318"/>
    <property type="project" value="GO_Central"/>
</dbReference>
<feature type="domain" description="MCM10 OB-fold" evidence="9">
    <location>
        <begin position="66"/>
        <end position="179"/>
    </location>
</feature>
<dbReference type="InterPro" id="IPR055065">
    <property type="entry name" value="OB_MCM10"/>
</dbReference>
<evidence type="ECO:0000256" key="5">
    <source>
        <dbReference type="ARBA" id="ARBA00022771"/>
    </source>
</evidence>
<dbReference type="OrthoDB" id="273123at2759"/>
<dbReference type="GO" id="GO:0008270">
    <property type="term" value="F:zinc ion binding"/>
    <property type="evidence" value="ECO:0007669"/>
    <property type="project" value="UniProtKB-KW"/>
</dbReference>
<gene>
    <name evidence="10" type="primary">WBGene00113695</name>
</gene>
<evidence type="ECO:0000313" key="11">
    <source>
        <dbReference type="Proteomes" id="UP000005239"/>
    </source>
</evidence>
<accession>A0A2A6BZ27</accession>
<evidence type="ECO:0000259" key="8">
    <source>
        <dbReference type="Pfam" id="PF09329"/>
    </source>
</evidence>
<dbReference type="GO" id="GO:0006270">
    <property type="term" value="P:DNA replication initiation"/>
    <property type="evidence" value="ECO:0000318"/>
    <property type="project" value="GO_Central"/>
</dbReference>
<protein>
    <submittedName>
        <fullName evidence="10">Zf-primase domain-containing protein</fullName>
    </submittedName>
</protein>
<keyword evidence="7" id="KW-0539">Nucleus</keyword>
<dbReference type="Proteomes" id="UP000005239">
    <property type="component" value="Unassembled WGS sequence"/>
</dbReference>
<dbReference type="Pfam" id="PF22379">
    <property type="entry name" value="OB_MCM10"/>
    <property type="match status" value="1"/>
</dbReference>
<dbReference type="AlphaFoldDB" id="A0A2A6BZ27"/>
<dbReference type="InterPro" id="IPR040184">
    <property type="entry name" value="Mcm10"/>
</dbReference>
<keyword evidence="4" id="KW-0479">Metal-binding</keyword>
<keyword evidence="5" id="KW-0863">Zinc-finger</keyword>
<dbReference type="PANTHER" id="PTHR13454:SF11">
    <property type="entry name" value="PROTEIN MCM10 HOMOLOG"/>
    <property type="match status" value="1"/>
</dbReference>
<proteinExistence type="inferred from homology"/>
<keyword evidence="6" id="KW-0862">Zinc</keyword>
<feature type="domain" description="Zinc finger Mcm10/DnaG-type" evidence="8">
    <location>
        <begin position="192"/>
        <end position="237"/>
    </location>
</feature>
<evidence type="ECO:0000256" key="2">
    <source>
        <dbReference type="ARBA" id="ARBA00009679"/>
    </source>
</evidence>
<evidence type="ECO:0000256" key="1">
    <source>
        <dbReference type="ARBA" id="ARBA00004123"/>
    </source>
</evidence>
<reference evidence="10" key="2">
    <citation type="submission" date="2022-06" db="UniProtKB">
        <authorList>
            <consortium name="EnsemblMetazoa"/>
        </authorList>
    </citation>
    <scope>IDENTIFICATION</scope>
    <source>
        <strain evidence="10">PS312</strain>
    </source>
</reference>
<evidence type="ECO:0000256" key="7">
    <source>
        <dbReference type="ARBA" id="ARBA00023242"/>
    </source>
</evidence>
<dbReference type="Gene3D" id="2.40.50.140">
    <property type="entry name" value="Nucleic acid-binding proteins"/>
    <property type="match status" value="1"/>
</dbReference>